<dbReference type="Proteomes" id="UP000029577">
    <property type="component" value="Unassembled WGS sequence"/>
</dbReference>
<evidence type="ECO:0000313" key="1">
    <source>
        <dbReference type="EMBL" id="KGD80258.1"/>
    </source>
</evidence>
<dbReference type="EMBL" id="JPKR02000005">
    <property type="protein sequence ID" value="KGD80258.1"/>
    <property type="molecule type" value="Genomic_DNA"/>
</dbReference>
<gene>
    <name evidence="1" type="ORF">HA49_00895</name>
</gene>
<dbReference type="AlphaFoldDB" id="A0A095V162"/>
<organism evidence="1 2">
    <name type="scientific">Tatumella morbirosei</name>
    <dbReference type="NCBI Taxonomy" id="642227"/>
    <lineage>
        <taxon>Bacteria</taxon>
        <taxon>Pseudomonadati</taxon>
        <taxon>Pseudomonadota</taxon>
        <taxon>Gammaproteobacteria</taxon>
        <taxon>Enterobacterales</taxon>
        <taxon>Erwiniaceae</taxon>
        <taxon>Tatumella</taxon>
    </lineage>
</organism>
<protein>
    <submittedName>
        <fullName evidence="1">Uncharacterized protein</fullName>
    </submittedName>
</protein>
<comment type="caution">
    <text evidence="1">The sequence shown here is derived from an EMBL/GenBank/DDBJ whole genome shotgun (WGS) entry which is preliminary data.</text>
</comment>
<accession>A0A095V162</accession>
<reference evidence="1" key="1">
    <citation type="submission" date="2014-12" db="EMBL/GenBank/DDBJ databases">
        <title>The draft genome of the Tatumella morbirosei type strain, LMG23360T isolated from pineapple rot.</title>
        <authorList>
            <person name="Smits T.H."/>
            <person name="Palmer M."/>
            <person name="Venter S.N."/>
            <person name="Duffy B."/>
            <person name="Steenkamp E.T."/>
            <person name="Chan W.Y."/>
            <person name="Coutinho T.A."/>
            <person name="Coetzee M.P."/>
            <person name="De Maayer P."/>
        </authorList>
    </citation>
    <scope>NUCLEOTIDE SEQUENCE [LARGE SCALE GENOMIC DNA]</scope>
    <source>
        <strain evidence="1">LMG 23360</strain>
    </source>
</reference>
<evidence type="ECO:0000313" key="2">
    <source>
        <dbReference type="Proteomes" id="UP000029577"/>
    </source>
</evidence>
<sequence length="90" mass="10024">MENGQVMPEGSINNQIFDGANLFVVRSLHTSGISGGEAGAVSLCKGLALECDNKIYRDSLQLWRHPELLQQILIFLLMNFCSRECVCHNK</sequence>
<keyword evidence="2" id="KW-1185">Reference proteome</keyword>
<name>A0A095V162_9GAMM</name>
<proteinExistence type="predicted"/>